<reference evidence="2 3" key="1">
    <citation type="submission" date="2016-10" db="EMBL/GenBank/DDBJ databases">
        <authorList>
            <person name="de Groot N.N."/>
        </authorList>
    </citation>
    <scope>NUCLEOTIDE SEQUENCE [LARGE SCALE GENOMIC DNA]</scope>
    <source>
        <strain evidence="2 3">DSM 16957</strain>
    </source>
</reference>
<protein>
    <submittedName>
        <fullName evidence="2">ELWxxDGT repeat-containing protein</fullName>
    </submittedName>
</protein>
<evidence type="ECO:0000313" key="2">
    <source>
        <dbReference type="EMBL" id="SDD73378.1"/>
    </source>
</evidence>
<proteinExistence type="predicted"/>
<evidence type="ECO:0000313" key="3">
    <source>
        <dbReference type="Proteomes" id="UP000199603"/>
    </source>
</evidence>
<dbReference type="AlphaFoldDB" id="A0A1G6X5G7"/>
<dbReference type="RefSeq" id="WP_176764152.1">
    <property type="nucleotide sequence ID" value="NZ_FNAG01000006.1"/>
</dbReference>
<name>A0A1G6X5G7_9GAMM</name>
<dbReference type="SUPFAM" id="SSF82171">
    <property type="entry name" value="DPP6 N-terminal domain-like"/>
    <property type="match status" value="1"/>
</dbReference>
<organism evidence="2 3">
    <name type="scientific">Aquimonas voraii</name>
    <dbReference type="NCBI Taxonomy" id="265719"/>
    <lineage>
        <taxon>Bacteria</taxon>
        <taxon>Pseudomonadati</taxon>
        <taxon>Pseudomonadota</taxon>
        <taxon>Gammaproteobacteria</taxon>
        <taxon>Lysobacterales</taxon>
        <taxon>Lysobacteraceae</taxon>
        <taxon>Aquimonas</taxon>
    </lineage>
</organism>
<feature type="signal peptide" evidence="1">
    <location>
        <begin position="1"/>
        <end position="27"/>
    </location>
</feature>
<keyword evidence="3" id="KW-1185">Reference proteome</keyword>
<evidence type="ECO:0000256" key="1">
    <source>
        <dbReference type="SAM" id="SignalP"/>
    </source>
</evidence>
<feature type="chain" id="PRO_5011551580" evidence="1">
    <location>
        <begin position="28"/>
        <end position="928"/>
    </location>
</feature>
<accession>A0A1G6X5G7</accession>
<gene>
    <name evidence="2" type="ORF">SAMN04488509_10648</name>
</gene>
<keyword evidence="1" id="KW-0732">Signal</keyword>
<sequence>MTAASTRACARLWVLALAWVVCAPVAAQSAVDLRADFNTGPNASQVGGTGGQFSGAVSFGGRYLFTQRTAEHGTELWETDGTPQNTRLFFDLCPGVCDGFPIGPNFHIEGSTLYFTGNDGRTGVELWSLAAAASSPQLVADIEPGAGSSRPEAFRRVSFSAGGGPVARTFFTATRSDVGRELWRLAGGSVQLEADLVAGPGSSNPGQVQLCSTSQICLLAVGPGGGTELRLLSYASSSGAPSGTSGVGGLDLGPNRRISEFVALGPNTYFVLSDFVQNLSELRVFGNSAASSQLLDSSGGSFAMGQLTFNAPLFRLFYVRGSQLKVTDGSPAGTLLLSSSSPEALISLGNRLLFTGLASGVGRELHVSDGTAAGTTLLKELVNGSQGVPAVVSGFSRLLSGNGTRVFMAFPNPALGGAARLWVSDGTAAGTLDISGSALSQPGFIRVMASSGTTVMFAHAPGNANINDGDPWFSSGLGVGTLPLGSFRAAVGDSQVRMVASFGDRAFVSAFDGSQRLNFELDAADLSPPVPRPDMSDLIGERLGRFWHTGAQSVLMTRTAAGQSESLGLPAVTDALECYVERNGAVYFLATTDNNSFGDVEIARSDGTAAGTAVVTDLSQPGDRRVQNLCFSNRRLLAAVGSRLLFVAKTASSEMELFALDANDAPSLVRDIRPGAESSRPGELITLSGRAGLPDLVVFRADDGVFGEELWVSDGTGQGTQRLLDINPGPPASFPQDFVSDGRRVFFTAFSVSHGRELYVSDGTLAGTRRVIDLFAGPGNAFGDTSLHGVLAQANGRVYFSAVSSQQPGCALFESDGSEAGTRCAYDSAAQTLQAVGREAVALDGGALVFAAHRSAPVNDGRELRLLLNGQLLDLVGGDLAQGPASSNPFALRRVGGRVLFTARGAVGEELYRLQVPDFSRVFDNGFE</sequence>
<dbReference type="STRING" id="265719.SAMN04488509_10648"/>
<dbReference type="EMBL" id="FNAG01000006">
    <property type="protein sequence ID" value="SDD73378.1"/>
    <property type="molecule type" value="Genomic_DNA"/>
</dbReference>
<dbReference type="Proteomes" id="UP000199603">
    <property type="component" value="Unassembled WGS sequence"/>
</dbReference>